<dbReference type="InterPro" id="IPR003961">
    <property type="entry name" value="FN3_dom"/>
</dbReference>
<evidence type="ECO:0000259" key="3">
    <source>
        <dbReference type="PROSITE" id="PS50853"/>
    </source>
</evidence>
<keyword evidence="2" id="KW-0732">Signal</keyword>
<dbReference type="SMART" id="SM00060">
    <property type="entry name" value="FN3"/>
    <property type="match status" value="6"/>
</dbReference>
<feature type="domain" description="Fibronectin type-III" evidence="3">
    <location>
        <begin position="361"/>
        <end position="449"/>
    </location>
</feature>
<proteinExistence type="predicted"/>
<dbReference type="PROSITE" id="PS50853">
    <property type="entry name" value="FN3"/>
    <property type="match status" value="4"/>
</dbReference>
<feature type="domain" description="Fibronectin type-III" evidence="3">
    <location>
        <begin position="728"/>
        <end position="818"/>
    </location>
</feature>
<name>A0A840S9C6_9SPIR</name>
<evidence type="ECO:0000256" key="1">
    <source>
        <dbReference type="ARBA" id="ARBA00022737"/>
    </source>
</evidence>
<organism evidence="4 6">
    <name type="scientific">Treponema rectale</name>
    <dbReference type="NCBI Taxonomy" id="744512"/>
    <lineage>
        <taxon>Bacteria</taxon>
        <taxon>Pseudomonadati</taxon>
        <taxon>Spirochaetota</taxon>
        <taxon>Spirochaetia</taxon>
        <taxon>Spirochaetales</taxon>
        <taxon>Treponemataceae</taxon>
        <taxon>Treponema</taxon>
    </lineage>
</organism>
<evidence type="ECO:0000313" key="7">
    <source>
        <dbReference type="Proteomes" id="UP000593591"/>
    </source>
</evidence>
<evidence type="ECO:0000313" key="5">
    <source>
        <dbReference type="EMBL" id="QOS40826.1"/>
    </source>
</evidence>
<dbReference type="CDD" id="cd00063">
    <property type="entry name" value="FN3"/>
    <property type="match status" value="3"/>
</dbReference>
<dbReference type="EMBL" id="CP031517">
    <property type="protein sequence ID" value="QOS40826.1"/>
    <property type="molecule type" value="Genomic_DNA"/>
</dbReference>
<feature type="chain" id="PRO_5036418340" evidence="2">
    <location>
        <begin position="21"/>
        <end position="1100"/>
    </location>
</feature>
<evidence type="ECO:0000313" key="4">
    <source>
        <dbReference type="EMBL" id="MBB5219289.1"/>
    </source>
</evidence>
<dbReference type="Gene3D" id="2.60.40.10">
    <property type="entry name" value="Immunoglobulins"/>
    <property type="match status" value="5"/>
</dbReference>
<evidence type="ECO:0000313" key="6">
    <source>
        <dbReference type="Proteomes" id="UP000578697"/>
    </source>
</evidence>
<dbReference type="RefSeq" id="WP_184652702.1">
    <property type="nucleotide sequence ID" value="NZ_JACHFR010000002.1"/>
</dbReference>
<reference evidence="4 6" key="2">
    <citation type="submission" date="2020-08" db="EMBL/GenBank/DDBJ databases">
        <title>Genomic Encyclopedia of Type Strains, Phase IV (KMG-IV): sequencing the most valuable type-strain genomes for metagenomic binning, comparative biology and taxonomic classification.</title>
        <authorList>
            <person name="Goeker M."/>
        </authorList>
    </citation>
    <scope>NUCLEOTIDE SEQUENCE [LARGE SCALE GENOMIC DNA]</scope>
    <source>
        <strain evidence="4 6">DSM 103679</strain>
    </source>
</reference>
<feature type="domain" description="Fibronectin type-III" evidence="3">
    <location>
        <begin position="821"/>
        <end position="925"/>
    </location>
</feature>
<dbReference type="PANTHER" id="PTHR46708:SF11">
    <property type="entry name" value="RECEPTOR-TYPE TYROSINE-PROTEIN PHOSPHATASE ETA-LIKE"/>
    <property type="match status" value="1"/>
</dbReference>
<dbReference type="PANTHER" id="PTHR46708">
    <property type="entry name" value="TENASCIN"/>
    <property type="match status" value="1"/>
</dbReference>
<dbReference type="PROSITE" id="PS51257">
    <property type="entry name" value="PROKAR_LIPOPROTEIN"/>
    <property type="match status" value="1"/>
</dbReference>
<protein>
    <submittedName>
        <fullName evidence="5">DUF4959 domain-containing protein</fullName>
    </submittedName>
</protein>
<dbReference type="EMBL" id="JACHFR010000002">
    <property type="protein sequence ID" value="MBB5219289.1"/>
    <property type="molecule type" value="Genomic_DNA"/>
</dbReference>
<dbReference type="Proteomes" id="UP000578697">
    <property type="component" value="Unassembled WGS sequence"/>
</dbReference>
<gene>
    <name evidence="5" type="ORF">DYE49_10335</name>
    <name evidence="4" type="ORF">HNP77_001658</name>
</gene>
<dbReference type="InterPro" id="IPR013783">
    <property type="entry name" value="Ig-like_fold"/>
</dbReference>
<feature type="signal peptide" evidence="2">
    <location>
        <begin position="1"/>
        <end position="20"/>
    </location>
</feature>
<dbReference type="Pfam" id="PF00041">
    <property type="entry name" value="fn3"/>
    <property type="match status" value="5"/>
</dbReference>
<dbReference type="Proteomes" id="UP000593591">
    <property type="component" value="Chromosome"/>
</dbReference>
<dbReference type="InterPro" id="IPR050991">
    <property type="entry name" value="ECM_Regulatory_Proteins"/>
</dbReference>
<dbReference type="InterPro" id="IPR036116">
    <property type="entry name" value="FN3_sf"/>
</dbReference>
<dbReference type="KEGG" id="trc:DYE49_10335"/>
<dbReference type="SUPFAM" id="SSF49265">
    <property type="entry name" value="Fibronectin type III"/>
    <property type="match status" value="3"/>
</dbReference>
<dbReference type="AlphaFoldDB" id="A0A840S9C6"/>
<reference evidence="5 7" key="1">
    <citation type="submission" date="2018-08" db="EMBL/GenBank/DDBJ databases">
        <title>The first complete genome of Treponema rectale (CHPAT), a commensal spirochete of the bovine rectum.</title>
        <authorList>
            <person name="Staton G.J."/>
            <person name="Clegg S.R."/>
            <person name="Carter S.D."/>
            <person name="Radford A.D."/>
            <person name="Darby A."/>
            <person name="Hall N."/>
            <person name="Birtles R.J."/>
            <person name="Evans N.J."/>
        </authorList>
    </citation>
    <scope>NUCLEOTIDE SEQUENCE [LARGE SCALE GENOMIC DNA]</scope>
    <source>
        <strain evidence="5 7">CHPA</strain>
    </source>
</reference>
<accession>A0A840S9C6</accession>
<sequence>MVAKLRHGFAVLCGAAIIFASCSSGGGSSGGGSSTNASLAFSEDVTVTDSANTLTVSDVVPYSEKSFGVYVKDGVPSDITVVSDSAEISVSATEFSEAADSTSGEYLSTVTYALNGFEDASAVITVTVGIDGADTLVGKINLSATVADAVDSYKVSNLVQTLDEDSNPTSDHNVSLSWTLPEDVSVSRLFYRVVQTSEGGEDVSEDDAYDSGIVEISADADSLTTSGIIPSSSEFMVYIYTLTADGWSVTSVEGVKTAADCTPPETPSVTATETSDHSLTFSWTDPSDTDFDYLTVTTDGKQIDGTTAVTVPEKISAGVQTVTFSKLAAGTEYSFTFTFFDLSGNSTTVNVSESTAADETVPSAVTALSAVAGRSSVTLSWTASASDDVKEYSVYVDDAAEASVTVTGTTATFSDLTAGIEYSFAVKAFDYDGNESESVSVSATPVIPAATEVSAAVQYTGSVLVTWTDTTVQEDGITYSYKVTCSDDAVEAVTVESGVQQAHFTGLTVGNNYSFTVTVVDSNSVECSSLDTESVTAKTVIWQILSGYSSDRYLAWASSSSSTVCYNTAAVATSANPTAYFWIVRPSLSGTDGYFSLEAATDESGVGTGYFLYYDTNSRSYVAYNGTWGSGNGAPYAMVATLTGIENGGSSYITDNVQASFKLDSSSYGSAWSKIVCEKDSYYIQHASLTYSMIPSSTSEDSAGCGAFQVSSISYADADYYTDGAPDAVTDLASADVSTTSVTLTYTEPGNADLSFVRISYTPESGTASTVDIAAGSNGTTLTGLTKGVTYTITATAYDVYGNASSATDELTVSTLNLTNIPTNVAATARFTGEILVTWDRAEDDTSSSWQYKVVCSDDGVDEQSFTSLTSYAGTYANEAAGVAQFTGLTSGTSYTFTVYASEDGENWNNDGTVSATAATVTKQIISRNAEVKLSDQNNKQLNTSGAANLLMCQWSTGGGTGVWNIYPAMDGSITSAHTVTLSDESVKEGVYDTFSVYHTNKGYLTINAENLTETASTTLGANISFSTSASTDSTGESTFFMGYSSVGDTYYTLRLNVSSANFALGCTDANDNNTEILYYNDATSATCENQQFAWYFEDN</sequence>
<keyword evidence="6" id="KW-1185">Reference proteome</keyword>
<evidence type="ECO:0000256" key="2">
    <source>
        <dbReference type="SAM" id="SignalP"/>
    </source>
</evidence>
<keyword evidence="1" id="KW-0677">Repeat</keyword>
<feature type="domain" description="Fibronectin type-III" evidence="3">
    <location>
        <begin position="263"/>
        <end position="359"/>
    </location>
</feature>